<evidence type="ECO:0000256" key="6">
    <source>
        <dbReference type="ARBA" id="ARBA00023212"/>
    </source>
</evidence>
<evidence type="ECO:0000256" key="7">
    <source>
        <dbReference type="ARBA" id="ARBA00023273"/>
    </source>
</evidence>
<reference evidence="12" key="1">
    <citation type="submission" date="2003-08" db="EMBL/GenBank/DDBJ databases">
        <authorList>
            <person name="Birren B."/>
            <person name="Nusbaum C."/>
            <person name="Abebe A."/>
            <person name="Abouelleil A."/>
            <person name="Adekoya E."/>
            <person name="Ait-zahra M."/>
            <person name="Allen N."/>
            <person name="Allen T."/>
            <person name="An P."/>
            <person name="Anderson M."/>
            <person name="Anderson S."/>
            <person name="Arachchi H."/>
            <person name="Armbruster J."/>
            <person name="Bachantsang P."/>
            <person name="Baldwin J."/>
            <person name="Barry A."/>
            <person name="Bayul T."/>
            <person name="Blitshsteyn B."/>
            <person name="Bloom T."/>
            <person name="Blye J."/>
            <person name="Boguslavskiy L."/>
            <person name="Borowsky M."/>
            <person name="Boukhgalter B."/>
            <person name="Brunache A."/>
            <person name="Butler J."/>
            <person name="Calixte N."/>
            <person name="Calvo S."/>
            <person name="Camarata J."/>
            <person name="Campo K."/>
            <person name="Chang J."/>
            <person name="Cheshatsang Y."/>
            <person name="Citroen M."/>
            <person name="Collymore A."/>
            <person name="Considine T."/>
            <person name="Cook A."/>
            <person name="Cooke P."/>
            <person name="Corum B."/>
            <person name="Cuomo C."/>
            <person name="David R."/>
            <person name="Dawoe T."/>
            <person name="Degray S."/>
            <person name="Dodge S."/>
            <person name="Dooley K."/>
            <person name="Dorje P."/>
            <person name="Dorjee K."/>
            <person name="Dorris L."/>
            <person name="Duffey N."/>
            <person name="Dupes A."/>
            <person name="Elkins T."/>
            <person name="Engels R."/>
            <person name="Erickson J."/>
            <person name="Farina A."/>
            <person name="Faro S."/>
            <person name="Ferreira P."/>
            <person name="Fischer H."/>
            <person name="Fitzgerald M."/>
            <person name="Foley K."/>
            <person name="Gage D."/>
            <person name="Galagan J."/>
            <person name="Gearin G."/>
            <person name="Gnerre S."/>
            <person name="Gnirke A."/>
            <person name="Goyette A."/>
            <person name="Graham J."/>
            <person name="Grandbois E."/>
            <person name="Gyaltsen K."/>
            <person name="Hafez N."/>
            <person name="Hagopian D."/>
            <person name="Hagos B."/>
            <person name="Hall J."/>
            <person name="Hatcher B."/>
            <person name="Heller A."/>
            <person name="Higgins H."/>
            <person name="Honan T."/>
            <person name="Horn A."/>
            <person name="Houde N."/>
            <person name="Hughes L."/>
            <person name="Hulme W."/>
            <person name="Husby E."/>
            <person name="Iliev I."/>
            <person name="Jaffe D."/>
            <person name="Jones C."/>
            <person name="Kamal M."/>
            <person name="Kamat A."/>
            <person name="Kamvysselis M."/>
            <person name="Karlsson E."/>
            <person name="Kells C."/>
            <person name="Kieu A."/>
            <person name="Kisner P."/>
            <person name="Kodira C."/>
            <person name="Kulbokas E."/>
            <person name="Labutti K."/>
            <person name="Lama D."/>
            <person name="Landers T."/>
            <person name="Leger J."/>
            <person name="Levine S."/>
            <person name="Lewis D."/>
            <person name="Lewis T."/>
            <person name="Lindblad-toh K."/>
            <person name="Liu X."/>
            <person name="Lokyitsang T."/>
            <person name="Lokyitsang Y."/>
            <person name="Lucien O."/>
            <person name="Lui A."/>
            <person name="Ma L.J."/>
            <person name="Mabbitt R."/>
            <person name="Macdonald J."/>
            <person name="Maclean C."/>
            <person name="Major J."/>
            <person name="Manning J."/>
            <person name="Marabella R."/>
            <person name="Maru K."/>
            <person name="Matthews C."/>
            <person name="Mauceli E."/>
            <person name="Mccarthy M."/>
            <person name="Mcdonough S."/>
            <person name="Mcghee T."/>
            <person name="Meldrim J."/>
            <person name="Meneus L."/>
            <person name="Mesirov J."/>
            <person name="Mihalev A."/>
            <person name="Mihova T."/>
            <person name="Mikkelsen T."/>
            <person name="Mlenga V."/>
            <person name="Moru K."/>
            <person name="Mozes J."/>
            <person name="Mulrain L."/>
            <person name="Munson G."/>
            <person name="Naylor J."/>
            <person name="Newes C."/>
            <person name="Nguyen C."/>
            <person name="Nguyen N."/>
            <person name="Nguyen T."/>
            <person name="Nicol R."/>
            <person name="Nielsen C."/>
            <person name="Nizzari M."/>
            <person name="Norbu C."/>
            <person name="Norbu N."/>
            <person name="O'donnell P."/>
            <person name="Okoawo O."/>
            <person name="O'leary S."/>
            <person name="Omotosho B."/>
            <person name="O'neill K."/>
            <person name="Osman S."/>
            <person name="Parker S."/>
            <person name="Perrin D."/>
            <person name="Phunkhang P."/>
            <person name="Piqani B."/>
            <person name="Purcell S."/>
            <person name="Rachupka T."/>
            <person name="Ramasamy U."/>
            <person name="Rameau R."/>
            <person name="Ray V."/>
            <person name="Raymond C."/>
            <person name="Retta R."/>
            <person name="Richardson S."/>
            <person name="Rise C."/>
            <person name="Rodriguez J."/>
            <person name="Rogers J."/>
            <person name="Rogov P."/>
            <person name="Rutman M."/>
            <person name="Schupbach R."/>
            <person name="Seaman C."/>
            <person name="Settipalli S."/>
            <person name="Sharpe T."/>
            <person name="Sheridan J."/>
            <person name="Sherpa N."/>
            <person name="Shi J."/>
            <person name="Smirnov S."/>
            <person name="Smith C."/>
            <person name="Sougnez C."/>
            <person name="Spencer B."/>
            <person name="Stalker J."/>
            <person name="Stange-thomann N."/>
            <person name="Stavropoulos S."/>
            <person name="Stetson K."/>
            <person name="Stone C."/>
            <person name="Stone S."/>
            <person name="Stubbs M."/>
            <person name="Talamas J."/>
            <person name="Tchuinga P."/>
            <person name="Tenzing P."/>
            <person name="Tesfaye S."/>
            <person name="Theodore J."/>
            <person name="Thoulutsang Y."/>
            <person name="Topham K."/>
            <person name="Towey S."/>
            <person name="Tsamla T."/>
            <person name="Tsomo N."/>
            <person name="Vallee D."/>
            <person name="Vassiliev H."/>
            <person name="Venkataraman V."/>
            <person name="Vinson J."/>
            <person name="Vo A."/>
            <person name="Wade C."/>
            <person name="Wang S."/>
            <person name="Wangchuk T."/>
            <person name="Wangdi T."/>
            <person name="Whittaker C."/>
            <person name="Wilkinson J."/>
            <person name="Wu Y."/>
            <person name="Wyman D."/>
            <person name="Yadav S."/>
            <person name="Yang S."/>
            <person name="Yang X."/>
            <person name="Yeager S."/>
            <person name="Yee E."/>
            <person name="Young G."/>
            <person name="Zainoun J."/>
            <person name="Zembeck L."/>
            <person name="Zimmer A."/>
            <person name="Zody M."/>
            <person name="Lander E."/>
        </authorList>
    </citation>
    <scope>NUCLEOTIDE SEQUENCE [LARGE SCALE GENOMIC DNA]</scope>
</reference>
<feature type="coiled-coil region" evidence="10">
    <location>
        <begin position="67"/>
        <end position="104"/>
    </location>
</feature>
<dbReference type="PANTHER" id="PTHR16299:SF2">
    <property type="entry name" value="CENTROSOMAL PROTEIN KIZUNA"/>
    <property type="match status" value="1"/>
</dbReference>
<keyword evidence="6" id="KW-0206">Cytoskeleton</keyword>
<comment type="subcellular location">
    <subcellularLocation>
        <location evidence="1">Cytoplasm</location>
        <location evidence="1">Cytoskeleton</location>
        <location evidence="1">Cilium basal body</location>
    </subcellularLocation>
    <subcellularLocation>
        <location evidence="2">Cytoplasm</location>
        <location evidence="2">Cytoskeleton</location>
        <location evidence="2">Microtubule organizing center</location>
        <location evidence="2">Centrosome</location>
    </subcellularLocation>
</comment>
<keyword evidence="10" id="KW-0175">Coiled coil</keyword>
<reference evidence="11" key="3">
    <citation type="submission" date="2025-09" db="UniProtKB">
        <authorList>
            <consortium name="Ensembl"/>
        </authorList>
    </citation>
    <scope>IDENTIFICATION</scope>
</reference>
<evidence type="ECO:0000256" key="8">
    <source>
        <dbReference type="ARBA" id="ARBA00024919"/>
    </source>
</evidence>
<evidence type="ECO:0000256" key="3">
    <source>
        <dbReference type="ARBA" id="ARBA00010767"/>
    </source>
</evidence>
<evidence type="ECO:0000256" key="1">
    <source>
        <dbReference type="ARBA" id="ARBA00004120"/>
    </source>
</evidence>
<protein>
    <recommendedName>
        <fullName evidence="4">Centrosomal protein kizuna</fullName>
    </recommendedName>
    <alternativeName>
        <fullName evidence="9">Polo-like kinase 1 substrate 1</fullName>
    </alternativeName>
</protein>
<dbReference type="InterPro" id="IPR026742">
    <property type="entry name" value="Centrosomal_kizuma"/>
</dbReference>
<evidence type="ECO:0000256" key="4">
    <source>
        <dbReference type="ARBA" id="ARBA00013872"/>
    </source>
</evidence>
<evidence type="ECO:0000313" key="11">
    <source>
        <dbReference type="Ensembl" id="ENSCSAVP00000007328.1"/>
    </source>
</evidence>
<dbReference type="Ensembl" id="ENSCSAVT00000007424.1">
    <property type="protein sequence ID" value="ENSCSAVP00000007328.1"/>
    <property type="gene ID" value="ENSCSAVG00000004375.1"/>
</dbReference>
<dbReference type="eggNOG" id="ENOG502SAB1">
    <property type="taxonomic scope" value="Eukaryota"/>
</dbReference>
<name>H2YPS0_CIOSA</name>
<proteinExistence type="inferred from homology"/>
<keyword evidence="7" id="KW-0966">Cell projection</keyword>
<evidence type="ECO:0000256" key="9">
    <source>
        <dbReference type="ARBA" id="ARBA00031153"/>
    </source>
</evidence>
<dbReference type="AlphaFoldDB" id="H2YPS0"/>
<comment type="function">
    <text evidence="8">Centrosomal protein required for establishing a robust mitotic centrosome architecture that can endure the forces that converge on the centrosomes during spindle formation. Required for stabilizing the expanded pericentriolar material around the centriole.</text>
</comment>
<dbReference type="GO" id="GO:0007051">
    <property type="term" value="P:spindle organization"/>
    <property type="evidence" value="ECO:0007669"/>
    <property type="project" value="InterPro"/>
</dbReference>
<dbReference type="GO" id="GO:0005813">
    <property type="term" value="C:centrosome"/>
    <property type="evidence" value="ECO:0007669"/>
    <property type="project" value="UniProtKB-SubCell"/>
</dbReference>
<dbReference type="InParanoid" id="H2YPS0"/>
<dbReference type="Proteomes" id="UP000007875">
    <property type="component" value="Unassembled WGS sequence"/>
</dbReference>
<organism evidence="11 12">
    <name type="scientific">Ciona savignyi</name>
    <name type="common">Pacific transparent sea squirt</name>
    <dbReference type="NCBI Taxonomy" id="51511"/>
    <lineage>
        <taxon>Eukaryota</taxon>
        <taxon>Metazoa</taxon>
        <taxon>Chordata</taxon>
        <taxon>Tunicata</taxon>
        <taxon>Ascidiacea</taxon>
        <taxon>Phlebobranchia</taxon>
        <taxon>Cionidae</taxon>
        <taxon>Ciona</taxon>
    </lineage>
</organism>
<reference evidence="11" key="2">
    <citation type="submission" date="2025-08" db="UniProtKB">
        <authorList>
            <consortium name="Ensembl"/>
        </authorList>
    </citation>
    <scope>IDENTIFICATION</scope>
</reference>
<accession>H2YPS0</accession>
<keyword evidence="5" id="KW-0963">Cytoplasm</keyword>
<comment type="similarity">
    <text evidence="3">Belongs to the kizuna family.</text>
</comment>
<keyword evidence="12" id="KW-1185">Reference proteome</keyword>
<dbReference type="PANTHER" id="PTHR16299">
    <property type="entry name" value="CENTROSOMAL PROTEIN KIZUNA"/>
    <property type="match status" value="1"/>
</dbReference>
<evidence type="ECO:0000256" key="5">
    <source>
        <dbReference type="ARBA" id="ARBA00022490"/>
    </source>
</evidence>
<evidence type="ECO:0000313" key="12">
    <source>
        <dbReference type="Proteomes" id="UP000007875"/>
    </source>
</evidence>
<evidence type="ECO:0000256" key="2">
    <source>
        <dbReference type="ARBA" id="ARBA00004300"/>
    </source>
</evidence>
<dbReference type="HOGENOM" id="CLU_1126687_0_0_1"/>
<sequence length="247" mass="28601">MNNLQVYEKQVKFQEHIAYIQNEHKKTEYEFYRMVQNDTKLNSVYNAKLRSYWKKICEKDLHARKRNSELMKDFNQLKLQITELQSQTNKLQTMKKQYEEVVLKLYPNWHQELALTFAKKRLPVEGLSNFSPTNNNKIGKSQSCLTPMVQATCVASTNISAILSPDKPSYLNYAQMPKLLTPKDIQYDPSESMKKERPLLPIVVQNEQIPGLVSNDVQITGPFSESTQLPTISIRKLGSTKVPESQE</sequence>
<evidence type="ECO:0000256" key="10">
    <source>
        <dbReference type="SAM" id="Coils"/>
    </source>
</evidence>